<comment type="similarity">
    <text evidence="7">Belongs to the enoyl-CoA hydratase/isomerase family.</text>
</comment>
<protein>
    <recommendedName>
        <fullName evidence="3">hydroxymethylglutaryl-CoA lyase</fullName>
        <ecNumber evidence="3">4.1.3.4</ecNumber>
    </recommendedName>
</protein>
<dbReference type="Gene3D" id="3.90.226.10">
    <property type="entry name" value="2-enoyl-CoA Hydratase, Chain A, domain 1"/>
    <property type="match status" value="1"/>
</dbReference>
<dbReference type="EMBL" id="JAGMUX010000040">
    <property type="protein sequence ID" value="KAH7205131.1"/>
    <property type="molecule type" value="Genomic_DNA"/>
</dbReference>
<dbReference type="FunFam" id="3.20.20.70:FF:000071">
    <property type="entry name" value="Hydroxymethylglutaryl-CoA lyase"/>
    <property type="match status" value="1"/>
</dbReference>
<dbReference type="AlphaFoldDB" id="A0A9P9JSP2"/>
<dbReference type="Pfam" id="PF00378">
    <property type="entry name" value="ECH_1"/>
    <property type="match status" value="1"/>
</dbReference>
<dbReference type="InterPro" id="IPR000891">
    <property type="entry name" value="PYR_CT"/>
</dbReference>
<gene>
    <name evidence="9" type="ORF">BKA55DRAFT_587334</name>
</gene>
<comment type="catalytic activity">
    <reaction evidence="6">
        <text>(3S)-3-hydroxy-3-methylglutaryl-CoA = acetoacetate + acetyl-CoA</text>
        <dbReference type="Rhea" id="RHEA:24404"/>
        <dbReference type="ChEBI" id="CHEBI:13705"/>
        <dbReference type="ChEBI" id="CHEBI:43074"/>
        <dbReference type="ChEBI" id="CHEBI:57288"/>
        <dbReference type="EC" id="4.1.3.4"/>
    </reaction>
</comment>
<evidence type="ECO:0000256" key="2">
    <source>
        <dbReference type="ARBA" id="ARBA00009405"/>
    </source>
</evidence>
<sequence>MRPSIMTVDHGSVRIVEVGPRDGLQNIKTRVPTPIKHELIQRLLACKFKAAELTSFVSPKAIPQLADCRELLTHSQISGLLQDSSLSLPVLVPNLKGFDAAQELGVKEVAVFVSAAEGFSKANIKCTVAQGIQRAVDVARAAKCAGISVRGYVSCIFACPYDGPTPPAAVLRCVTSLIEAGCHEVSLGDTTGVGTPGQTRRLLSLLLDHNIRVTSLAGHFHDTYGQALANAWEAYSCGLRIFDSSVAGLGGCPFAPGARGNLASEDLVYMFEQSSIRTGIDIAQLVETSHWICGTLGISNGSRAGTAYLAKLKLSSTEVPKAFSGSSPSKLWSEVRDLDGLKVLRSGAAVKIILNRPQNGNALTQAMIQGLTSLYKAFGQDPTVSRIVLSAKGKFFCTGMDLSKDRSLVAKGDSATNVQFDLLTGLFQVINNSPKVTVSSINGPCFGGGVGLALSCDIRISTADASMTLSEAKLGLAPATISKYVIREFGIAFSREAMLSARTISAKELKQRGIVAVIAPYVAQLDRVTDGYISRLQLCAPEASAMIKSLVSSGWTEPGSRAQDECIRQIFERMMKPSGEASKGLAAFQASQRNIDWDQLRETQKVKL</sequence>
<dbReference type="InterPro" id="IPR001753">
    <property type="entry name" value="Enoyl-CoA_hydra/iso"/>
</dbReference>
<keyword evidence="4" id="KW-0479">Metal-binding</keyword>
<evidence type="ECO:0000256" key="3">
    <source>
        <dbReference type="ARBA" id="ARBA00012910"/>
    </source>
</evidence>
<dbReference type="InterPro" id="IPR013785">
    <property type="entry name" value="Aldolase_TIM"/>
</dbReference>
<evidence type="ECO:0000256" key="1">
    <source>
        <dbReference type="ARBA" id="ARBA00005143"/>
    </source>
</evidence>
<keyword evidence="10" id="KW-1185">Reference proteome</keyword>
<dbReference type="PANTHER" id="PTHR42738">
    <property type="entry name" value="HYDROXYMETHYLGLUTARYL-COA LYASE"/>
    <property type="match status" value="1"/>
</dbReference>
<evidence type="ECO:0000313" key="9">
    <source>
        <dbReference type="EMBL" id="KAH7205131.1"/>
    </source>
</evidence>
<comment type="caution">
    <text evidence="9">The sequence shown here is derived from an EMBL/GenBank/DDBJ whole genome shotgun (WGS) entry which is preliminary data.</text>
</comment>
<dbReference type="InterPro" id="IPR043594">
    <property type="entry name" value="HMGL"/>
</dbReference>
<dbReference type="GO" id="GO:0046951">
    <property type="term" value="P:ketone body biosynthetic process"/>
    <property type="evidence" value="ECO:0007669"/>
    <property type="project" value="TreeGrafter"/>
</dbReference>
<reference evidence="9" key="1">
    <citation type="journal article" date="2021" name="Nat. Commun.">
        <title>Genetic determinants of endophytism in the Arabidopsis root mycobiome.</title>
        <authorList>
            <person name="Mesny F."/>
            <person name="Miyauchi S."/>
            <person name="Thiergart T."/>
            <person name="Pickel B."/>
            <person name="Atanasova L."/>
            <person name="Karlsson M."/>
            <person name="Huettel B."/>
            <person name="Barry K.W."/>
            <person name="Haridas S."/>
            <person name="Chen C."/>
            <person name="Bauer D."/>
            <person name="Andreopoulos W."/>
            <person name="Pangilinan J."/>
            <person name="LaButti K."/>
            <person name="Riley R."/>
            <person name="Lipzen A."/>
            <person name="Clum A."/>
            <person name="Drula E."/>
            <person name="Henrissat B."/>
            <person name="Kohler A."/>
            <person name="Grigoriev I.V."/>
            <person name="Martin F.M."/>
            <person name="Hacquard S."/>
        </authorList>
    </citation>
    <scope>NUCLEOTIDE SEQUENCE</scope>
    <source>
        <strain evidence="9">MPI-CAGE-AT-0023</strain>
    </source>
</reference>
<dbReference type="Gene3D" id="3.20.20.70">
    <property type="entry name" value="Aldolase class I"/>
    <property type="match status" value="1"/>
</dbReference>
<dbReference type="OrthoDB" id="10253869at2759"/>
<dbReference type="GO" id="GO:0004419">
    <property type="term" value="F:hydroxymethylglutaryl-CoA lyase activity"/>
    <property type="evidence" value="ECO:0007669"/>
    <property type="project" value="UniProtKB-EC"/>
</dbReference>
<keyword evidence="5 9" id="KW-0456">Lyase</keyword>
<dbReference type="Pfam" id="PF00682">
    <property type="entry name" value="HMGL-like"/>
    <property type="match status" value="1"/>
</dbReference>
<evidence type="ECO:0000256" key="5">
    <source>
        <dbReference type="ARBA" id="ARBA00023239"/>
    </source>
</evidence>
<comment type="pathway">
    <text evidence="1">Metabolic intermediate metabolism; (S)-3-hydroxy-3-methylglutaryl-CoA degradation; acetoacetate from (S)-3-hydroxy-3-methylglutaryl-CoA: step 1/1.</text>
</comment>
<dbReference type="GeneID" id="70224599"/>
<dbReference type="NCBIfam" id="NF004283">
    <property type="entry name" value="PRK05692.1"/>
    <property type="match status" value="1"/>
</dbReference>
<evidence type="ECO:0000256" key="6">
    <source>
        <dbReference type="ARBA" id="ARBA00049877"/>
    </source>
</evidence>
<dbReference type="CDD" id="cd06558">
    <property type="entry name" value="crotonase-like"/>
    <property type="match status" value="1"/>
</dbReference>
<dbReference type="GO" id="GO:0046872">
    <property type="term" value="F:metal ion binding"/>
    <property type="evidence" value="ECO:0007669"/>
    <property type="project" value="UniProtKB-KW"/>
</dbReference>
<dbReference type="SUPFAM" id="SSF52096">
    <property type="entry name" value="ClpP/crotonase"/>
    <property type="match status" value="1"/>
</dbReference>
<evidence type="ECO:0000256" key="7">
    <source>
        <dbReference type="RuleBase" id="RU003707"/>
    </source>
</evidence>
<dbReference type="PROSITE" id="PS00166">
    <property type="entry name" value="ENOYL_COA_HYDRATASE"/>
    <property type="match status" value="1"/>
</dbReference>
<evidence type="ECO:0000256" key="4">
    <source>
        <dbReference type="ARBA" id="ARBA00022723"/>
    </source>
</evidence>
<dbReference type="EC" id="4.1.3.4" evidence="3"/>
<accession>A0A9P9JSP2</accession>
<dbReference type="RefSeq" id="XP_046040903.1">
    <property type="nucleotide sequence ID" value="XM_046194645.1"/>
</dbReference>
<evidence type="ECO:0000313" key="10">
    <source>
        <dbReference type="Proteomes" id="UP000720189"/>
    </source>
</evidence>
<name>A0A9P9JSP2_FUSRE</name>
<proteinExistence type="inferred from homology"/>
<dbReference type="Proteomes" id="UP000720189">
    <property type="component" value="Unassembled WGS sequence"/>
</dbReference>
<dbReference type="PANTHER" id="PTHR42738:SF17">
    <property type="entry name" value="HYDROXYMETHYLGLUTARYL-COA LYASE"/>
    <property type="match status" value="1"/>
</dbReference>
<organism evidence="9 10">
    <name type="scientific">Fusarium redolens</name>
    <dbReference type="NCBI Taxonomy" id="48865"/>
    <lineage>
        <taxon>Eukaryota</taxon>
        <taxon>Fungi</taxon>
        <taxon>Dikarya</taxon>
        <taxon>Ascomycota</taxon>
        <taxon>Pezizomycotina</taxon>
        <taxon>Sordariomycetes</taxon>
        <taxon>Hypocreomycetidae</taxon>
        <taxon>Hypocreales</taxon>
        <taxon>Nectriaceae</taxon>
        <taxon>Fusarium</taxon>
        <taxon>Fusarium redolens species complex</taxon>
    </lineage>
</organism>
<dbReference type="InterPro" id="IPR018376">
    <property type="entry name" value="Enoyl-CoA_hyd/isom_CS"/>
</dbReference>
<feature type="domain" description="Pyruvate carboxyltransferase" evidence="8">
    <location>
        <begin position="13"/>
        <end position="286"/>
    </location>
</feature>
<dbReference type="InterPro" id="IPR029045">
    <property type="entry name" value="ClpP/crotonase-like_dom_sf"/>
</dbReference>
<dbReference type="GO" id="GO:0006552">
    <property type="term" value="P:L-leucine catabolic process"/>
    <property type="evidence" value="ECO:0007669"/>
    <property type="project" value="TreeGrafter"/>
</dbReference>
<dbReference type="CDD" id="cd07938">
    <property type="entry name" value="DRE_TIM_HMGL"/>
    <property type="match status" value="1"/>
</dbReference>
<dbReference type="SUPFAM" id="SSF51569">
    <property type="entry name" value="Aldolase"/>
    <property type="match status" value="1"/>
</dbReference>
<evidence type="ECO:0000259" key="8">
    <source>
        <dbReference type="PROSITE" id="PS50991"/>
    </source>
</evidence>
<comment type="similarity">
    <text evidence="2">Belongs to the HMG-CoA lyase family.</text>
</comment>
<dbReference type="PROSITE" id="PS50991">
    <property type="entry name" value="PYR_CT"/>
    <property type="match status" value="1"/>
</dbReference>